<evidence type="ECO:0000313" key="6">
    <source>
        <dbReference type="EMBL" id="ORC22615.1"/>
    </source>
</evidence>
<dbReference type="PRINTS" id="PR00455">
    <property type="entry name" value="HTHTETR"/>
</dbReference>
<name>A0A1Y1RRE9_9MICC</name>
<dbReference type="InterPro" id="IPR001647">
    <property type="entry name" value="HTH_TetR"/>
</dbReference>
<dbReference type="SUPFAM" id="SSF46689">
    <property type="entry name" value="Homeodomain-like"/>
    <property type="match status" value="1"/>
</dbReference>
<evidence type="ECO:0000259" key="5">
    <source>
        <dbReference type="PROSITE" id="PS50977"/>
    </source>
</evidence>
<feature type="domain" description="HTH tetR-type" evidence="5">
    <location>
        <begin position="2"/>
        <end position="62"/>
    </location>
</feature>
<dbReference type="Gene3D" id="1.10.357.10">
    <property type="entry name" value="Tetracycline Repressor, domain 2"/>
    <property type="match status" value="1"/>
</dbReference>
<dbReference type="InterPro" id="IPR050109">
    <property type="entry name" value="HTH-type_TetR-like_transc_reg"/>
</dbReference>
<comment type="caution">
    <text evidence="6">The sequence shown here is derived from an EMBL/GenBank/DDBJ whole genome shotgun (WGS) entry which is preliminary data.</text>
</comment>
<evidence type="ECO:0000256" key="4">
    <source>
        <dbReference type="PROSITE-ProRule" id="PRU00335"/>
    </source>
</evidence>
<evidence type="ECO:0000256" key="3">
    <source>
        <dbReference type="ARBA" id="ARBA00023163"/>
    </source>
</evidence>
<dbReference type="PROSITE" id="PS01081">
    <property type="entry name" value="HTH_TETR_1"/>
    <property type="match status" value="1"/>
</dbReference>
<dbReference type="GO" id="GO:0000976">
    <property type="term" value="F:transcription cis-regulatory region binding"/>
    <property type="evidence" value="ECO:0007669"/>
    <property type="project" value="TreeGrafter"/>
</dbReference>
<dbReference type="Pfam" id="PF00440">
    <property type="entry name" value="TetR_N"/>
    <property type="match status" value="1"/>
</dbReference>
<keyword evidence="2 4" id="KW-0238">DNA-binding</keyword>
<dbReference type="PROSITE" id="PS50977">
    <property type="entry name" value="HTH_TETR_2"/>
    <property type="match status" value="1"/>
</dbReference>
<dbReference type="InterPro" id="IPR009057">
    <property type="entry name" value="Homeodomain-like_sf"/>
</dbReference>
<dbReference type="PANTHER" id="PTHR30055">
    <property type="entry name" value="HTH-TYPE TRANSCRIPTIONAL REGULATOR RUTR"/>
    <property type="match status" value="1"/>
</dbReference>
<proteinExistence type="predicted"/>
<dbReference type="GO" id="GO:0003700">
    <property type="term" value="F:DNA-binding transcription factor activity"/>
    <property type="evidence" value="ECO:0007669"/>
    <property type="project" value="TreeGrafter"/>
</dbReference>
<keyword evidence="3" id="KW-0804">Transcription</keyword>
<gene>
    <name evidence="6" type="ORF">A7979_10685</name>
</gene>
<dbReference type="AlphaFoldDB" id="A0A1Y1RRE9"/>
<dbReference type="EMBL" id="LXWF01000008">
    <property type="protein sequence ID" value="ORC22615.1"/>
    <property type="molecule type" value="Genomic_DNA"/>
</dbReference>
<keyword evidence="7" id="KW-1185">Reference proteome</keyword>
<protein>
    <recommendedName>
        <fullName evidence="5">HTH tetR-type domain-containing protein</fullName>
    </recommendedName>
</protein>
<dbReference type="PANTHER" id="PTHR30055:SF151">
    <property type="entry name" value="TRANSCRIPTIONAL REGULATORY PROTEIN"/>
    <property type="match status" value="1"/>
</dbReference>
<evidence type="ECO:0000313" key="7">
    <source>
        <dbReference type="Proteomes" id="UP000192359"/>
    </source>
</evidence>
<dbReference type="RefSeq" id="WP_219336335.1">
    <property type="nucleotide sequence ID" value="NZ_LXWF01000008.1"/>
</dbReference>
<feature type="DNA-binding region" description="H-T-H motif" evidence="4">
    <location>
        <begin position="25"/>
        <end position="44"/>
    </location>
</feature>
<evidence type="ECO:0000256" key="2">
    <source>
        <dbReference type="ARBA" id="ARBA00023125"/>
    </source>
</evidence>
<evidence type="ECO:0000256" key="1">
    <source>
        <dbReference type="ARBA" id="ARBA00023015"/>
    </source>
</evidence>
<organism evidence="6 7">
    <name type="scientific">Rothia nasimurium</name>
    <dbReference type="NCBI Taxonomy" id="85336"/>
    <lineage>
        <taxon>Bacteria</taxon>
        <taxon>Bacillati</taxon>
        <taxon>Actinomycetota</taxon>
        <taxon>Actinomycetes</taxon>
        <taxon>Micrococcales</taxon>
        <taxon>Micrococcaceae</taxon>
        <taxon>Rothia</taxon>
    </lineage>
</organism>
<dbReference type="Proteomes" id="UP000192359">
    <property type="component" value="Unassembled WGS sequence"/>
</dbReference>
<dbReference type="InterPro" id="IPR023772">
    <property type="entry name" value="DNA-bd_HTH_TetR-type_CS"/>
</dbReference>
<accession>A0A1Y1RRE9</accession>
<sequence length="195" mass="21347">MALTREKILETALQVLRSYSLADLSMRRLATELGVAPGALYYHVRNKQELLASLASRLLAGVTLEREVGHSLTAPLVVAGENLYQKLIPVKESSEVIRLALAFQLVIEDSDRLTLRDEFEDYFTRVLGTAQPALAADSLLHLALSFIEQEQTRALLTGGDPPKQPPASYSTALTALIAGFTPQSTSQKDSRDPSR</sequence>
<reference evidence="6 7" key="1">
    <citation type="submission" date="2016-05" db="EMBL/GenBank/DDBJ databases">
        <title>Draft genome sequence of a porcine commensal Rothia nasimurium.</title>
        <authorList>
            <person name="Gaiser R.A."/>
            <person name="Van Baarlen P."/>
            <person name="Wells J.M."/>
        </authorList>
    </citation>
    <scope>NUCLEOTIDE SEQUENCE [LARGE SCALE GENOMIC DNA]</scope>
    <source>
        <strain evidence="6 7">PT-32</strain>
    </source>
</reference>
<keyword evidence="1" id="KW-0805">Transcription regulation</keyword>